<dbReference type="RefSeq" id="WP_094854216.1">
    <property type="nucleotide sequence ID" value="NZ_NEVM01000005.1"/>
</dbReference>
<name>A0A261RXH3_9BORD</name>
<accession>A0A261RXH3</accession>
<protein>
    <recommendedName>
        <fullName evidence="3">DUF4089 domain-containing protein</fullName>
    </recommendedName>
</protein>
<organism evidence="1 2">
    <name type="scientific">Bordetella genomosp. 10</name>
    <dbReference type="NCBI Taxonomy" id="1416804"/>
    <lineage>
        <taxon>Bacteria</taxon>
        <taxon>Pseudomonadati</taxon>
        <taxon>Pseudomonadota</taxon>
        <taxon>Betaproteobacteria</taxon>
        <taxon>Burkholderiales</taxon>
        <taxon>Alcaligenaceae</taxon>
        <taxon>Bordetella</taxon>
    </lineage>
</organism>
<reference evidence="2" key="1">
    <citation type="submission" date="2017-05" db="EMBL/GenBank/DDBJ databases">
        <title>Complete and WGS of Bordetella genogroups.</title>
        <authorList>
            <person name="Spilker T."/>
            <person name="Lipuma J."/>
        </authorList>
    </citation>
    <scope>NUCLEOTIDE SEQUENCE [LARGE SCALE GENOMIC DNA]</scope>
    <source>
        <strain evidence="2">AU16122</strain>
    </source>
</reference>
<gene>
    <name evidence="1" type="ORF">CAL29_16735</name>
</gene>
<evidence type="ECO:0000313" key="2">
    <source>
        <dbReference type="Proteomes" id="UP000216020"/>
    </source>
</evidence>
<evidence type="ECO:0000313" key="1">
    <source>
        <dbReference type="EMBL" id="OZI29774.1"/>
    </source>
</evidence>
<dbReference type="EMBL" id="NEVM01000005">
    <property type="protein sequence ID" value="OZI29774.1"/>
    <property type="molecule type" value="Genomic_DNA"/>
</dbReference>
<dbReference type="InterPro" id="IPR025148">
    <property type="entry name" value="AtzG-like"/>
</dbReference>
<keyword evidence="2" id="KW-1185">Reference proteome</keyword>
<dbReference type="OrthoDB" id="8640233at2"/>
<proteinExistence type="predicted"/>
<sequence>MTEDPRILDYVKASAALLDLPLDDARALRVAAHLGRTQAMAALLDAVPLGVEDEPVALFCSAPFPEVEA</sequence>
<dbReference type="Proteomes" id="UP000216020">
    <property type="component" value="Unassembled WGS sequence"/>
</dbReference>
<evidence type="ECO:0008006" key="3">
    <source>
        <dbReference type="Google" id="ProtNLM"/>
    </source>
</evidence>
<comment type="caution">
    <text evidence="1">The sequence shown here is derived from an EMBL/GenBank/DDBJ whole genome shotgun (WGS) entry which is preliminary data.</text>
</comment>
<dbReference type="Pfam" id="PF13318">
    <property type="entry name" value="AtzG-like"/>
    <property type="match status" value="1"/>
</dbReference>
<dbReference type="AlphaFoldDB" id="A0A261RXH3"/>